<feature type="region of interest" description="Disordered" evidence="1">
    <location>
        <begin position="129"/>
        <end position="149"/>
    </location>
</feature>
<feature type="compositionally biased region" description="Basic and acidic residues" evidence="1">
    <location>
        <begin position="129"/>
        <end position="141"/>
    </location>
</feature>
<evidence type="ECO:0000313" key="3">
    <source>
        <dbReference type="Proteomes" id="UP000075655"/>
    </source>
</evidence>
<comment type="caution">
    <text evidence="2">The sequence shown here is derived from an EMBL/GenBank/DDBJ whole genome shotgun (WGS) entry which is preliminary data.</text>
</comment>
<dbReference type="Proteomes" id="UP000075655">
    <property type="component" value="Unassembled WGS sequence"/>
</dbReference>
<accession>A0A149RS46</accession>
<name>A0A149RS46_GLUOY</name>
<dbReference type="EMBL" id="LHZG01000180">
    <property type="protein sequence ID" value="KXV17108.1"/>
    <property type="molecule type" value="Genomic_DNA"/>
</dbReference>
<reference evidence="2 3" key="1">
    <citation type="submission" date="2015-06" db="EMBL/GenBank/DDBJ databases">
        <title>Improved classification and identification of acetic acid bacteria using matrix-assisted laser desorption/ionization time-of-flight mass spectrometry; Gluconobacter nephelii and Gluconobacter uchimurae are later heterotypic synonyms of Gluconobacter japonicus and Gluconobacter oxydans, respectively.</title>
        <authorList>
            <person name="Li L."/>
            <person name="Cleenwerck I."/>
            <person name="De Vuyst L."/>
            <person name="Vandamme P."/>
        </authorList>
    </citation>
    <scope>NUCLEOTIDE SEQUENCE [LARGE SCALE GENOMIC DNA]</scope>
    <source>
        <strain evidence="2 3">LMG 1676</strain>
    </source>
</reference>
<sequence length="149" mass="16573">MPSVAEVVEVLEAEVQPLRDKVARVRLVAQFERKPSEPERLTPKEIERRRKILADHKAELEAQTREEDRIRRHGNHTPAGAEGLTGLDLANALKLALPAMSGDLREVTEQRIAMLEQNAALIAQLSVEKPAENSEKQHDFSGTETAVLA</sequence>
<protein>
    <submittedName>
        <fullName evidence="2">Uncharacterized protein</fullName>
    </submittedName>
</protein>
<feature type="region of interest" description="Disordered" evidence="1">
    <location>
        <begin position="55"/>
        <end position="84"/>
    </location>
</feature>
<evidence type="ECO:0000256" key="1">
    <source>
        <dbReference type="SAM" id="MobiDB-lite"/>
    </source>
</evidence>
<organism evidence="2 3">
    <name type="scientific">Gluconobacter oxydans</name>
    <name type="common">Gluconobacter suboxydans</name>
    <dbReference type="NCBI Taxonomy" id="442"/>
    <lineage>
        <taxon>Bacteria</taxon>
        <taxon>Pseudomonadati</taxon>
        <taxon>Pseudomonadota</taxon>
        <taxon>Alphaproteobacteria</taxon>
        <taxon>Acetobacterales</taxon>
        <taxon>Acetobacteraceae</taxon>
        <taxon>Gluconobacter</taxon>
    </lineage>
</organism>
<evidence type="ECO:0000313" key="2">
    <source>
        <dbReference type="EMBL" id="KXV17108.1"/>
    </source>
</evidence>
<dbReference type="AlphaFoldDB" id="A0A149RS46"/>
<feature type="compositionally biased region" description="Basic and acidic residues" evidence="1">
    <location>
        <begin position="55"/>
        <end position="70"/>
    </location>
</feature>
<gene>
    <name evidence="2" type="ORF">AD934_12615</name>
</gene>
<dbReference type="PATRIC" id="fig|442.8.peg.1129"/>
<proteinExistence type="predicted"/>